<proteinExistence type="predicted"/>
<organism evidence="1 2">
    <name type="scientific">Viridibacillus arenosi FSL R5-213</name>
    <dbReference type="NCBI Taxonomy" id="1227360"/>
    <lineage>
        <taxon>Bacteria</taxon>
        <taxon>Bacillati</taxon>
        <taxon>Bacillota</taxon>
        <taxon>Bacilli</taxon>
        <taxon>Bacillales</taxon>
        <taxon>Caryophanaceae</taxon>
        <taxon>Viridibacillus</taxon>
    </lineage>
</organism>
<comment type="caution">
    <text evidence="1">The sequence shown here is derived from an EMBL/GenBank/DDBJ whole genome shotgun (WGS) entry which is preliminary data.</text>
</comment>
<dbReference type="RefSeq" id="WP_038185112.1">
    <property type="nucleotide sequence ID" value="NZ_ASQA01000027.1"/>
</dbReference>
<dbReference type="AlphaFoldDB" id="W4EWR7"/>
<keyword evidence="2" id="KW-1185">Reference proteome</keyword>
<protein>
    <submittedName>
        <fullName evidence="1">Uncharacterized protein</fullName>
    </submittedName>
</protein>
<dbReference type="EMBL" id="ASQA01000027">
    <property type="protein sequence ID" value="ETT84301.1"/>
    <property type="molecule type" value="Genomic_DNA"/>
</dbReference>
<reference evidence="1 2" key="1">
    <citation type="journal article" date="2014" name="BMC Genomics">
        <title>Genomic comparison of sporeforming bacilli isolated from milk.</title>
        <authorList>
            <person name="Moreno Switt A.I."/>
            <person name="Andrus A.D."/>
            <person name="Ranieri M.L."/>
            <person name="Orsi R.H."/>
            <person name="Ivy R."/>
            <person name="den Bakker H.C."/>
            <person name="Martin N.H."/>
            <person name="Wiedmann M."/>
            <person name="Boor K.J."/>
        </authorList>
    </citation>
    <scope>NUCLEOTIDE SEQUENCE [LARGE SCALE GENOMIC DNA]</scope>
    <source>
        <strain evidence="1 2">FSL R5-213</strain>
    </source>
</reference>
<evidence type="ECO:0000313" key="1">
    <source>
        <dbReference type="EMBL" id="ETT84301.1"/>
    </source>
</evidence>
<accession>W4EWR7</accession>
<gene>
    <name evidence="1" type="ORF">C176_11868</name>
</gene>
<name>W4EWR7_9BACL</name>
<dbReference type="Proteomes" id="UP000019062">
    <property type="component" value="Unassembled WGS sequence"/>
</dbReference>
<evidence type="ECO:0000313" key="2">
    <source>
        <dbReference type="Proteomes" id="UP000019062"/>
    </source>
</evidence>
<sequence length="186" mass="21355">MDKLFKISNRNTPSIYDSNTIYSSSEECTKCGRHKTDISVLGAYLPTFNKNFGLIEPLGGIIGSKEAIQYLRDNNLHGFSIEEAVVSYRRRGFIEPYFRIKPNYEIELNSEKGPGPVIKCNQCNAKGWNDKKGIHIVKNLPPGDLFVIQSTWILLCSERFMKIAKSVPDKCYLTFEQWDFNLEKPY</sequence>